<keyword evidence="2" id="KW-1185">Reference proteome</keyword>
<dbReference type="AlphaFoldDB" id="A0A1X0DP82"/>
<dbReference type="Pfam" id="PF05973">
    <property type="entry name" value="Gp49"/>
    <property type="match status" value="1"/>
</dbReference>
<dbReference type="InterPro" id="IPR009241">
    <property type="entry name" value="HigB-like"/>
</dbReference>
<proteinExistence type="predicted"/>
<name>A0A1X0DP82_MYCHE</name>
<dbReference type="EMBL" id="MVHR01000012">
    <property type="protein sequence ID" value="ORA74206.1"/>
    <property type="molecule type" value="Genomic_DNA"/>
</dbReference>
<accession>A0A1X0DP82</accession>
<comment type="caution">
    <text evidence="1">The sequence shown here is derived from an EMBL/GenBank/DDBJ whole genome shotgun (WGS) entry which is preliminary data.</text>
</comment>
<organism evidence="1 2">
    <name type="scientific">Mycobacterium heidelbergense</name>
    <dbReference type="NCBI Taxonomy" id="53376"/>
    <lineage>
        <taxon>Bacteria</taxon>
        <taxon>Bacillati</taxon>
        <taxon>Actinomycetota</taxon>
        <taxon>Actinomycetes</taxon>
        <taxon>Mycobacteriales</taxon>
        <taxon>Mycobacteriaceae</taxon>
        <taxon>Mycobacterium</taxon>
        <taxon>Mycobacterium simiae complex</taxon>
    </lineage>
</organism>
<protein>
    <submittedName>
        <fullName evidence="1">Uncharacterized protein</fullName>
    </submittedName>
</protein>
<evidence type="ECO:0000313" key="2">
    <source>
        <dbReference type="Proteomes" id="UP000192566"/>
    </source>
</evidence>
<dbReference type="Proteomes" id="UP000192566">
    <property type="component" value="Unassembled WGS sequence"/>
</dbReference>
<dbReference type="OrthoDB" id="9797093at2"/>
<evidence type="ECO:0000313" key="1">
    <source>
        <dbReference type="EMBL" id="ORA74206.1"/>
    </source>
</evidence>
<gene>
    <name evidence="1" type="ORF">BST25_10425</name>
</gene>
<dbReference type="STRING" id="53376.BST25_10425"/>
<reference evidence="1 2" key="1">
    <citation type="submission" date="2017-02" db="EMBL/GenBank/DDBJ databases">
        <title>The new phylogeny of genus Mycobacterium.</title>
        <authorList>
            <person name="Tortoli E."/>
            <person name="Trovato A."/>
            <person name="Cirillo D.M."/>
        </authorList>
    </citation>
    <scope>NUCLEOTIDE SEQUENCE [LARGE SCALE GENOMIC DNA]</scope>
    <source>
        <strain evidence="1 2">DSM 44471</strain>
    </source>
</reference>
<sequence length="115" mass="13223">MKEIRFVGRALDELREFPDQARHDSGVELYRVQQGLDPEDWKPMNTVAMGVREIRVKTAEGIFRVMYTTVIGNCVYVLHCFTKKTQKTPKSAKDLCKKRLEAARKDAAHTEGDRP</sequence>
<dbReference type="RefSeq" id="WP_083073938.1">
    <property type="nucleotide sequence ID" value="NZ_AP022615.1"/>
</dbReference>